<dbReference type="Proteomes" id="UP000729402">
    <property type="component" value="Unassembled WGS sequence"/>
</dbReference>
<sequence>MVDAFVLLHDIQSERMQQSGVTGAARVVYVKVEPLAKDVYGRIQPATKRGADGVPRIAFSTAVSYTADACSTCSDVNDEKMQVSCF</sequence>
<organism evidence="1 2">
    <name type="scientific">Zizania palustris</name>
    <name type="common">Northern wild rice</name>
    <dbReference type="NCBI Taxonomy" id="103762"/>
    <lineage>
        <taxon>Eukaryota</taxon>
        <taxon>Viridiplantae</taxon>
        <taxon>Streptophyta</taxon>
        <taxon>Embryophyta</taxon>
        <taxon>Tracheophyta</taxon>
        <taxon>Spermatophyta</taxon>
        <taxon>Magnoliopsida</taxon>
        <taxon>Liliopsida</taxon>
        <taxon>Poales</taxon>
        <taxon>Poaceae</taxon>
        <taxon>BOP clade</taxon>
        <taxon>Oryzoideae</taxon>
        <taxon>Oryzeae</taxon>
        <taxon>Zizaniinae</taxon>
        <taxon>Zizania</taxon>
    </lineage>
</organism>
<evidence type="ECO:0000313" key="1">
    <source>
        <dbReference type="EMBL" id="KAG8088535.1"/>
    </source>
</evidence>
<dbReference type="OrthoDB" id="1905464at2759"/>
<dbReference type="AlphaFoldDB" id="A0A8J5WEN5"/>
<keyword evidence="2" id="KW-1185">Reference proteome</keyword>
<protein>
    <submittedName>
        <fullName evidence="1">Uncharacterized protein</fullName>
    </submittedName>
</protein>
<reference evidence="1" key="2">
    <citation type="submission" date="2021-02" db="EMBL/GenBank/DDBJ databases">
        <authorList>
            <person name="Kimball J.A."/>
            <person name="Haas M.W."/>
            <person name="Macchietto M."/>
            <person name="Kono T."/>
            <person name="Duquette J."/>
            <person name="Shao M."/>
        </authorList>
    </citation>
    <scope>NUCLEOTIDE SEQUENCE</scope>
    <source>
        <tissue evidence="1">Fresh leaf tissue</tissue>
    </source>
</reference>
<evidence type="ECO:0000313" key="2">
    <source>
        <dbReference type="Proteomes" id="UP000729402"/>
    </source>
</evidence>
<comment type="caution">
    <text evidence="1">The sequence shown here is derived from an EMBL/GenBank/DDBJ whole genome shotgun (WGS) entry which is preliminary data.</text>
</comment>
<gene>
    <name evidence="1" type="ORF">GUJ93_ZPchr0010g10230</name>
</gene>
<reference evidence="1" key="1">
    <citation type="journal article" date="2021" name="bioRxiv">
        <title>Whole Genome Assembly and Annotation of Northern Wild Rice, Zizania palustris L., Supports a Whole Genome Duplication in the Zizania Genus.</title>
        <authorList>
            <person name="Haas M."/>
            <person name="Kono T."/>
            <person name="Macchietto M."/>
            <person name="Millas R."/>
            <person name="McGilp L."/>
            <person name="Shao M."/>
            <person name="Duquette J."/>
            <person name="Hirsch C.N."/>
            <person name="Kimball J."/>
        </authorList>
    </citation>
    <scope>NUCLEOTIDE SEQUENCE</scope>
    <source>
        <tissue evidence="1">Fresh leaf tissue</tissue>
    </source>
</reference>
<dbReference type="EMBL" id="JAAALK010000082">
    <property type="protein sequence ID" value="KAG8088535.1"/>
    <property type="molecule type" value="Genomic_DNA"/>
</dbReference>
<proteinExistence type="predicted"/>
<name>A0A8J5WEN5_ZIZPA</name>
<accession>A0A8J5WEN5</accession>